<feature type="region of interest" description="Disordered" evidence="1">
    <location>
        <begin position="1"/>
        <end position="67"/>
    </location>
</feature>
<feature type="compositionally biased region" description="Polar residues" evidence="1">
    <location>
        <begin position="167"/>
        <end position="195"/>
    </location>
</feature>
<feature type="compositionally biased region" description="Polar residues" evidence="1">
    <location>
        <begin position="1175"/>
        <end position="1185"/>
    </location>
</feature>
<feature type="region of interest" description="Disordered" evidence="1">
    <location>
        <begin position="301"/>
        <end position="349"/>
    </location>
</feature>
<organism evidence="2 3">
    <name type="scientific">Buddleja alternifolia</name>
    <dbReference type="NCBI Taxonomy" id="168488"/>
    <lineage>
        <taxon>Eukaryota</taxon>
        <taxon>Viridiplantae</taxon>
        <taxon>Streptophyta</taxon>
        <taxon>Embryophyta</taxon>
        <taxon>Tracheophyta</taxon>
        <taxon>Spermatophyta</taxon>
        <taxon>Magnoliopsida</taxon>
        <taxon>eudicotyledons</taxon>
        <taxon>Gunneridae</taxon>
        <taxon>Pentapetalae</taxon>
        <taxon>asterids</taxon>
        <taxon>lamiids</taxon>
        <taxon>Lamiales</taxon>
        <taxon>Scrophulariaceae</taxon>
        <taxon>Buddlejeae</taxon>
        <taxon>Buddleja</taxon>
    </lineage>
</organism>
<feature type="compositionally biased region" description="Polar residues" evidence="1">
    <location>
        <begin position="1212"/>
        <end position="1223"/>
    </location>
</feature>
<feature type="compositionally biased region" description="Basic and acidic residues" evidence="1">
    <location>
        <begin position="631"/>
        <end position="648"/>
    </location>
</feature>
<dbReference type="AlphaFoldDB" id="A0AAV6XCR6"/>
<evidence type="ECO:0000313" key="3">
    <source>
        <dbReference type="Proteomes" id="UP000826271"/>
    </source>
</evidence>
<dbReference type="PANTHER" id="PTHR31115">
    <property type="entry name" value="OS05G0107300 PROTEIN"/>
    <property type="match status" value="1"/>
</dbReference>
<feature type="region of interest" description="Disordered" evidence="1">
    <location>
        <begin position="399"/>
        <end position="555"/>
    </location>
</feature>
<evidence type="ECO:0000256" key="1">
    <source>
        <dbReference type="SAM" id="MobiDB-lite"/>
    </source>
</evidence>
<feature type="compositionally biased region" description="Basic and acidic residues" evidence="1">
    <location>
        <begin position="340"/>
        <end position="349"/>
    </location>
</feature>
<sequence length="1277" mass="138993">MDGNTRFELSSASPDSSFSGNYQNGQRGSSAPTLGRPSSFREGAESRNSGYGKANSKGSANSSGDVPSLSHSLMLGSIVMGDPKYARSSDLRRVLGFSVAGGSEDNPVAGAHLKNSSPVAVEELKQLRASVAETCVKASARAKKLDEHLNKLNKYFEVMPSKKQQQRNEMLTNERSSGSTFKIGSQMHRNPSELGSQKFDDRPKNGGVNKRSRTSVAETRAECRNNGVVLRQPLMATKERDLVKDNNEDSDMVEGKIRGLPAGGEGWEKKMRRKRSVGAAFSRPVDNDGELKRTMHHKLTSESNVRCSDSAHGFRSGASGGSNKLDPMPSPAGSIARTSLKNEQEKPVLSRDLSAAPIKERTLGKVNVKLSNCEDNHDLSPSPIVRGKASRAPRSSLVAANSAANVPRGSVTPENCEQPQGINKSTSTAGANNRKCAMPSSPPITQWVGQRPQKISRTRRTNLIPVSNHDEVQMQSERCSPSDFGTRLSIGGINSSPLPKGAPSENLKFKVKPENVPSPAKFSESEESGAGENRIKEKGARRSDVEERGANAGQSVGLSEISIKKNKINGKEEIADGVRRQGRSRRVSPFSRASVSPTSEKLDTMIIAKPLRNARSSTDKNGSKCGRPPKKLSDRKSFPRLGHMENGRSPDCSGESDDDREELLTAANLACSSCLNACSSPFWKTVEALFASVGPDEKSYLLQQLKLAEESFASLSQNCSGDAVQLKLDDYGNDEMAASESLSYRRNSFMKSENQMKDSLDRMEFVEELQNSSLHGRSDAGKRYYRVTPLYQRVLSAFIVEDETEEYEETGFEKQRSSVNDSFIGIDCKHMHRLHFDEPMFGVQTRKSGTHVSFPCNGNTDVNRSPSFEDCRCNGELLQRHGGYMHSELGMVVRGRCDYFPQSLRTNNCGISSFGCQYQHMSLEEKLVLELQSVGIFLEDVPALDDKEDEVINHEIGQLERGLHKQIGKKKTCLDKMYKAIQEGNNTRRRDPQQVAMDKLVELAYKKLLATSGSFGSKHGIDEVSQQVALGFAKRTFARCQKFEDSGASCFSEPALRDIVYAAPPRFDDTELLTGANMAVATNGNYALGTSVHQSNTVVAKTGPASNRGKKKEVLLDDVGGAVFRASSALAILGGAKGKRSERDSSNKNGIAKAGQASMGGSKGDRKTKSKPKQRTAQLPSSGNTFPACPPANGSGEPATNSGSKKKDVRFMSSNNAPPVSSKESMDLANLPLDVMDGMEELDAPEQINSFFNFDVDDHDSVGLAIPMDNLTELDMF</sequence>
<feature type="compositionally biased region" description="Polar residues" evidence="1">
    <location>
        <begin position="412"/>
        <end position="431"/>
    </location>
</feature>
<feature type="region of interest" description="Disordered" evidence="1">
    <location>
        <begin position="572"/>
        <end position="599"/>
    </location>
</feature>
<protein>
    <submittedName>
        <fullName evidence="2">Uncharacterized protein</fullName>
    </submittedName>
</protein>
<dbReference type="EMBL" id="WHWC01000006">
    <property type="protein sequence ID" value="KAG8380646.1"/>
    <property type="molecule type" value="Genomic_DNA"/>
</dbReference>
<feature type="compositionally biased region" description="Polar residues" evidence="1">
    <location>
        <begin position="7"/>
        <end position="32"/>
    </location>
</feature>
<name>A0AAV6XCR6_9LAMI</name>
<feature type="compositionally biased region" description="Polar residues" evidence="1">
    <location>
        <begin position="56"/>
        <end position="67"/>
    </location>
</feature>
<gene>
    <name evidence="2" type="ORF">BUALT_Bualt06G0037400</name>
</gene>
<accession>A0AAV6XCR6</accession>
<dbReference type="Proteomes" id="UP000826271">
    <property type="component" value="Unassembled WGS sequence"/>
</dbReference>
<evidence type="ECO:0000313" key="2">
    <source>
        <dbReference type="EMBL" id="KAG8380646.1"/>
    </source>
</evidence>
<feature type="region of interest" description="Disordered" evidence="1">
    <location>
        <begin position="613"/>
        <end position="658"/>
    </location>
</feature>
<dbReference type="PANTHER" id="PTHR31115:SF2">
    <property type="entry name" value="OS05G0107300 PROTEIN"/>
    <property type="match status" value="1"/>
</dbReference>
<proteinExistence type="predicted"/>
<comment type="caution">
    <text evidence="2">The sequence shown here is derived from an EMBL/GenBank/DDBJ whole genome shotgun (WGS) entry which is preliminary data.</text>
</comment>
<keyword evidence="3" id="KW-1185">Reference proteome</keyword>
<feature type="region of interest" description="Disordered" evidence="1">
    <location>
        <begin position="1135"/>
        <end position="1224"/>
    </location>
</feature>
<reference evidence="2" key="1">
    <citation type="submission" date="2019-10" db="EMBL/GenBank/DDBJ databases">
        <authorList>
            <person name="Zhang R."/>
            <person name="Pan Y."/>
            <person name="Wang J."/>
            <person name="Ma R."/>
            <person name="Yu S."/>
        </authorList>
    </citation>
    <scope>NUCLEOTIDE SEQUENCE</scope>
    <source>
        <strain evidence="2">LA-IB0</strain>
        <tissue evidence="2">Leaf</tissue>
    </source>
</reference>
<feature type="region of interest" description="Disordered" evidence="1">
    <location>
        <begin position="162"/>
        <end position="218"/>
    </location>
</feature>
<feature type="compositionally biased region" description="Basic and acidic residues" evidence="1">
    <location>
        <begin position="533"/>
        <end position="549"/>
    </location>
</feature>
<feature type="region of interest" description="Disordered" evidence="1">
    <location>
        <begin position="253"/>
        <end position="275"/>
    </location>
</feature>